<proteinExistence type="inferred from homology"/>
<evidence type="ECO:0000256" key="5">
    <source>
        <dbReference type="RuleBase" id="RU000488"/>
    </source>
</evidence>
<feature type="repeat" description="Solcar" evidence="4">
    <location>
        <begin position="31"/>
        <end position="116"/>
    </location>
</feature>
<dbReference type="GO" id="GO:0015187">
    <property type="term" value="F:glycine transmembrane transporter activity"/>
    <property type="evidence" value="ECO:0007669"/>
    <property type="project" value="TreeGrafter"/>
</dbReference>
<keyword evidence="8" id="KW-1185">Reference proteome</keyword>
<dbReference type="OrthoDB" id="1924968at2759"/>
<keyword evidence="3 4" id="KW-0472">Membrane</keyword>
<evidence type="ECO:0000313" key="8">
    <source>
        <dbReference type="Proteomes" id="UP000236333"/>
    </source>
</evidence>
<evidence type="ECO:0000256" key="4">
    <source>
        <dbReference type="PROSITE-ProRule" id="PRU00282"/>
    </source>
</evidence>
<dbReference type="GO" id="GO:0005739">
    <property type="term" value="C:mitochondrion"/>
    <property type="evidence" value="ECO:0007669"/>
    <property type="project" value="TreeGrafter"/>
</dbReference>
<reference evidence="7 8" key="1">
    <citation type="journal article" date="2017" name="Mol. Biol. Evol.">
        <title>The 4-celled Tetrabaena socialis nuclear genome reveals the essential components for genetic control of cell number at the origin of multicellularity in the volvocine lineage.</title>
        <authorList>
            <person name="Featherston J."/>
            <person name="Arakaki Y."/>
            <person name="Hanschen E.R."/>
            <person name="Ferris P.J."/>
            <person name="Michod R.E."/>
            <person name="Olson B.J.S.C."/>
            <person name="Nozaki H."/>
            <person name="Durand P.M."/>
        </authorList>
    </citation>
    <scope>NUCLEOTIDE SEQUENCE [LARGE SCALE GENOMIC DNA]</scope>
    <source>
        <strain evidence="7 8">NIES-571</strain>
    </source>
</reference>
<accession>A0A2J7ZT49</accession>
<evidence type="ECO:0000313" key="7">
    <source>
        <dbReference type="EMBL" id="PNH03445.1"/>
    </source>
</evidence>
<dbReference type="Proteomes" id="UP000236333">
    <property type="component" value="Unassembled WGS sequence"/>
</dbReference>
<keyword evidence="2 4" id="KW-0812">Transmembrane</keyword>
<protein>
    <submittedName>
        <fullName evidence="7">Solute carrier family 25 member 38</fullName>
    </submittedName>
</protein>
<gene>
    <name evidence="7" type="ORF">TSOC_010497</name>
</gene>
<dbReference type="Gene3D" id="1.50.40.10">
    <property type="entry name" value="Mitochondrial carrier domain"/>
    <property type="match status" value="1"/>
</dbReference>
<dbReference type="SUPFAM" id="SSF103506">
    <property type="entry name" value="Mitochondrial carrier"/>
    <property type="match status" value="1"/>
</dbReference>
<dbReference type="PANTHER" id="PTHR46181:SF3">
    <property type="entry name" value="MITOCHONDRIAL GLYCINE TRANSPORTER"/>
    <property type="match status" value="1"/>
</dbReference>
<dbReference type="PROSITE" id="PS50920">
    <property type="entry name" value="SOLCAR"/>
    <property type="match status" value="1"/>
</dbReference>
<evidence type="ECO:0000256" key="2">
    <source>
        <dbReference type="ARBA" id="ARBA00022692"/>
    </source>
</evidence>
<dbReference type="GO" id="GO:1904983">
    <property type="term" value="P:glycine import into mitochondrion"/>
    <property type="evidence" value="ECO:0007669"/>
    <property type="project" value="TreeGrafter"/>
</dbReference>
<dbReference type="GO" id="GO:0016020">
    <property type="term" value="C:membrane"/>
    <property type="evidence" value="ECO:0007669"/>
    <property type="project" value="UniProtKB-SubCell"/>
</dbReference>
<dbReference type="InterPro" id="IPR023395">
    <property type="entry name" value="MCP_dom_sf"/>
</dbReference>
<dbReference type="EMBL" id="PGGS01000502">
    <property type="protein sequence ID" value="PNH03445.1"/>
    <property type="molecule type" value="Genomic_DNA"/>
</dbReference>
<sequence length="138" mass="14045">MAPAAAAVKGAAGAATDVMEGEAPKQRPKKPPGLASALSGAISGSLISACVQPLDVVRTKMQADAARGLVRGTLATAGVVMTEQAAMHSHGAAPRILKRTTQTALVWTMYEELVPRITALGFAARAAWDEAAGRGAAR</sequence>
<feature type="region of interest" description="Disordered" evidence="6">
    <location>
        <begin position="1"/>
        <end position="35"/>
    </location>
</feature>
<evidence type="ECO:0000256" key="1">
    <source>
        <dbReference type="ARBA" id="ARBA00004141"/>
    </source>
</evidence>
<comment type="similarity">
    <text evidence="5">Belongs to the mitochondrial carrier (TC 2.A.29) family.</text>
</comment>
<dbReference type="PANTHER" id="PTHR46181">
    <property type="entry name" value="MITOCHONDRIAL GLYCINE TRANSPORTER"/>
    <property type="match status" value="1"/>
</dbReference>
<dbReference type="Pfam" id="PF00153">
    <property type="entry name" value="Mito_carr"/>
    <property type="match status" value="1"/>
</dbReference>
<comment type="subcellular location">
    <subcellularLocation>
        <location evidence="1">Membrane</location>
        <topology evidence="1">Multi-pass membrane protein</topology>
    </subcellularLocation>
</comment>
<name>A0A2J7ZT49_9CHLO</name>
<feature type="compositionally biased region" description="Low complexity" evidence="6">
    <location>
        <begin position="1"/>
        <end position="15"/>
    </location>
</feature>
<dbReference type="AlphaFoldDB" id="A0A2J7ZT49"/>
<keyword evidence="5" id="KW-0813">Transport</keyword>
<evidence type="ECO:0000256" key="6">
    <source>
        <dbReference type="SAM" id="MobiDB-lite"/>
    </source>
</evidence>
<evidence type="ECO:0000256" key="3">
    <source>
        <dbReference type="ARBA" id="ARBA00023136"/>
    </source>
</evidence>
<comment type="caution">
    <text evidence="7">The sequence shown here is derived from an EMBL/GenBank/DDBJ whole genome shotgun (WGS) entry which is preliminary data.</text>
</comment>
<organism evidence="7 8">
    <name type="scientific">Tetrabaena socialis</name>
    <dbReference type="NCBI Taxonomy" id="47790"/>
    <lineage>
        <taxon>Eukaryota</taxon>
        <taxon>Viridiplantae</taxon>
        <taxon>Chlorophyta</taxon>
        <taxon>core chlorophytes</taxon>
        <taxon>Chlorophyceae</taxon>
        <taxon>CS clade</taxon>
        <taxon>Chlamydomonadales</taxon>
        <taxon>Tetrabaenaceae</taxon>
        <taxon>Tetrabaena</taxon>
    </lineage>
</organism>
<dbReference type="InterPro" id="IPR018108">
    <property type="entry name" value="MCP_transmembrane"/>
</dbReference>